<evidence type="ECO:0000313" key="3">
    <source>
        <dbReference type="Proteomes" id="UP001315967"/>
    </source>
</evidence>
<feature type="chain" id="PRO_5045818378" evidence="1">
    <location>
        <begin position="28"/>
        <end position="136"/>
    </location>
</feature>
<evidence type="ECO:0000313" key="2">
    <source>
        <dbReference type="EMBL" id="UUX34341.1"/>
    </source>
</evidence>
<dbReference type="Proteomes" id="UP001315967">
    <property type="component" value="Chromosome"/>
</dbReference>
<proteinExistence type="predicted"/>
<protein>
    <submittedName>
        <fullName evidence="2">Uncharacterized protein</fullName>
    </submittedName>
</protein>
<reference evidence="2 3" key="1">
    <citation type="submission" date="2022-08" db="EMBL/GenBank/DDBJ databases">
        <title>Aerococcaceae sp. nov isolated from spoiled eye mask.</title>
        <authorList>
            <person name="Zhou G."/>
            <person name="Xie X.-B."/>
            <person name="Shi Q.-S."/>
            <person name="Wang Y.-S."/>
            <person name="Wen X."/>
            <person name="Peng H."/>
            <person name="Yang X.-J."/>
            <person name="Tao H.-B."/>
            <person name="Huang X.-M."/>
        </authorList>
    </citation>
    <scope>NUCLEOTIDE SEQUENCE [LARGE SCALE GENOMIC DNA]</scope>
    <source>
        <strain evidence="3">DM20194951</strain>
    </source>
</reference>
<accession>A0ABY5P6I3</accession>
<feature type="signal peptide" evidence="1">
    <location>
        <begin position="1"/>
        <end position="27"/>
    </location>
</feature>
<organism evidence="2 3">
    <name type="scientific">Fundicoccus culcitae</name>
    <dbReference type="NCBI Taxonomy" id="2969821"/>
    <lineage>
        <taxon>Bacteria</taxon>
        <taxon>Bacillati</taxon>
        <taxon>Bacillota</taxon>
        <taxon>Bacilli</taxon>
        <taxon>Lactobacillales</taxon>
        <taxon>Aerococcaceae</taxon>
        <taxon>Fundicoccus</taxon>
    </lineage>
</organism>
<name>A0ABY5P6I3_9LACT</name>
<dbReference type="EMBL" id="CP102453">
    <property type="protein sequence ID" value="UUX34341.1"/>
    <property type="molecule type" value="Genomic_DNA"/>
</dbReference>
<keyword evidence="1" id="KW-0732">Signal</keyword>
<dbReference type="RefSeq" id="WP_313793844.1">
    <property type="nucleotide sequence ID" value="NZ_CP102453.1"/>
</dbReference>
<evidence type="ECO:0000256" key="1">
    <source>
        <dbReference type="SAM" id="SignalP"/>
    </source>
</evidence>
<keyword evidence="3" id="KW-1185">Reference proteome</keyword>
<sequence length="136" mass="15705">MRNKFLKKVALTFLSISMLTPITTANAEKDGFYFNLLINVNEGRVYSDRILKTDSENYGAVTTNYNDLIWSDKVYYKIHRNNWYGGRIEATGYYRVTGNGTLNLWYYNGQSVYNSNYQLEGDTDVHNAVVSGIWEP</sequence>
<gene>
    <name evidence="2" type="ORF">NRE15_01445</name>
</gene>